<evidence type="ECO:0008006" key="4">
    <source>
        <dbReference type="Google" id="ProtNLM"/>
    </source>
</evidence>
<keyword evidence="3" id="KW-1185">Reference proteome</keyword>
<name>A0A344L2Y1_9PSEU</name>
<keyword evidence="1" id="KW-0812">Transmembrane</keyword>
<sequence>MSEPDPQVLRQIENGLRADDPRLAAQLGTSPEVRAQQWRVILVLADITVVLMVTVGAAGGGAALLLWGLLAAGCLGYVHWLKRDERPFADDQRSRWGSS</sequence>
<dbReference type="AlphaFoldDB" id="A0A344L2Y1"/>
<organism evidence="2 3">
    <name type="scientific">Amycolatopsis albispora</name>
    <dbReference type="NCBI Taxonomy" id="1804986"/>
    <lineage>
        <taxon>Bacteria</taxon>
        <taxon>Bacillati</taxon>
        <taxon>Actinomycetota</taxon>
        <taxon>Actinomycetes</taxon>
        <taxon>Pseudonocardiales</taxon>
        <taxon>Pseudonocardiaceae</taxon>
        <taxon>Amycolatopsis</taxon>
    </lineage>
</organism>
<evidence type="ECO:0000256" key="1">
    <source>
        <dbReference type="SAM" id="Phobius"/>
    </source>
</evidence>
<dbReference type="KEGG" id="aab:A4R43_07585"/>
<feature type="transmembrane region" description="Helical" evidence="1">
    <location>
        <begin position="40"/>
        <end position="58"/>
    </location>
</feature>
<dbReference type="InterPro" id="IPR021401">
    <property type="entry name" value="DUF3040"/>
</dbReference>
<keyword evidence="1" id="KW-0472">Membrane</keyword>
<dbReference type="RefSeq" id="WP_113691677.1">
    <property type="nucleotide sequence ID" value="NZ_CP015163.1"/>
</dbReference>
<gene>
    <name evidence="2" type="ORF">A4R43_07585</name>
</gene>
<accession>A0A344L2Y1</accession>
<evidence type="ECO:0000313" key="2">
    <source>
        <dbReference type="EMBL" id="AXB42405.1"/>
    </source>
</evidence>
<proteinExistence type="predicted"/>
<keyword evidence="1" id="KW-1133">Transmembrane helix</keyword>
<reference evidence="2 3" key="1">
    <citation type="submission" date="2016-04" db="EMBL/GenBank/DDBJ databases">
        <title>Complete genome sequence and analysis of deep-sea sediment isolate, Amycolatopsis sp. WP1.</title>
        <authorList>
            <person name="Wang H."/>
            <person name="Chen S."/>
            <person name="Wu Q."/>
        </authorList>
    </citation>
    <scope>NUCLEOTIDE SEQUENCE [LARGE SCALE GENOMIC DNA]</scope>
    <source>
        <strain evidence="2 3">WP1</strain>
    </source>
</reference>
<dbReference type="Pfam" id="PF11239">
    <property type="entry name" value="DUF3040"/>
    <property type="match status" value="1"/>
</dbReference>
<feature type="transmembrane region" description="Helical" evidence="1">
    <location>
        <begin position="64"/>
        <end position="81"/>
    </location>
</feature>
<protein>
    <recommendedName>
        <fullName evidence="4">DUF3040 domain-containing protein</fullName>
    </recommendedName>
</protein>
<dbReference type="Proteomes" id="UP000250434">
    <property type="component" value="Chromosome"/>
</dbReference>
<evidence type="ECO:0000313" key="3">
    <source>
        <dbReference type="Proteomes" id="UP000250434"/>
    </source>
</evidence>
<dbReference type="EMBL" id="CP015163">
    <property type="protein sequence ID" value="AXB42405.1"/>
    <property type="molecule type" value="Genomic_DNA"/>
</dbReference>